<dbReference type="EMBL" id="JBHLSV010000024">
    <property type="protein sequence ID" value="MFC0675452.1"/>
    <property type="molecule type" value="Genomic_DNA"/>
</dbReference>
<accession>A0ABV6REP1</accession>
<gene>
    <name evidence="5" type="ORF">ACFFF6_15990</name>
</gene>
<evidence type="ECO:0000313" key="6">
    <source>
        <dbReference type="Proteomes" id="UP001589793"/>
    </source>
</evidence>
<dbReference type="Pfam" id="PF00005">
    <property type="entry name" value="ABC_tran"/>
    <property type="match status" value="1"/>
</dbReference>
<proteinExistence type="predicted"/>
<evidence type="ECO:0000256" key="3">
    <source>
        <dbReference type="SAM" id="MobiDB-lite"/>
    </source>
</evidence>
<dbReference type="SUPFAM" id="SSF52540">
    <property type="entry name" value="P-loop containing nucleoside triphosphate hydrolases"/>
    <property type="match status" value="1"/>
</dbReference>
<dbReference type="Proteomes" id="UP001589793">
    <property type="component" value="Unassembled WGS sequence"/>
</dbReference>
<protein>
    <submittedName>
        <fullName evidence="5">ABC transporter ATP-binding protein</fullName>
    </submittedName>
</protein>
<reference evidence="5 6" key="1">
    <citation type="submission" date="2024-09" db="EMBL/GenBank/DDBJ databases">
        <authorList>
            <person name="Sun Q."/>
            <person name="Mori K."/>
        </authorList>
    </citation>
    <scope>NUCLEOTIDE SEQUENCE [LARGE SCALE GENOMIC DNA]</scope>
    <source>
        <strain evidence="5 6">CICC 10874</strain>
    </source>
</reference>
<feature type="region of interest" description="Disordered" evidence="3">
    <location>
        <begin position="1"/>
        <end position="21"/>
    </location>
</feature>
<evidence type="ECO:0000256" key="2">
    <source>
        <dbReference type="ARBA" id="ARBA00022840"/>
    </source>
</evidence>
<dbReference type="PANTHER" id="PTHR43158:SF2">
    <property type="entry name" value="SKFA PEPTIDE EXPORT ATP-BINDING PROTEIN SKFE"/>
    <property type="match status" value="1"/>
</dbReference>
<dbReference type="Gene3D" id="3.40.50.300">
    <property type="entry name" value="P-loop containing nucleotide triphosphate hydrolases"/>
    <property type="match status" value="1"/>
</dbReference>
<sequence length="288" mass="31727">MSMTPASPPRDLRTARTGEDGALAPAPFEEVLRLEQVDVIRQGRRILAEASLTVRPGEHWALIGPNGAGKSTILSMCGALEHPSRGTVHVLGEQLGRVEIRALRESIGHVNPRHPLRAALTVREVVLTGATGTEELMRRWKPSPELTARADHLIRLLGLGDLHDARWPTMSQGERGRALIARALVSDPRLLLLDEPSTGLDVAARELLLETVDELHRTHPELATVLVTHHLEELPESTTHAALVRNGRIIASGDVAEVLTTELVTTCFDHPIRIEHHDGRWQARADRR</sequence>
<evidence type="ECO:0000256" key="1">
    <source>
        <dbReference type="ARBA" id="ARBA00022741"/>
    </source>
</evidence>
<feature type="compositionally biased region" description="Basic and acidic residues" evidence="3">
    <location>
        <begin position="10"/>
        <end position="19"/>
    </location>
</feature>
<organism evidence="5 6">
    <name type="scientific">Brachybacterium hainanense</name>
    <dbReference type="NCBI Taxonomy" id="1541174"/>
    <lineage>
        <taxon>Bacteria</taxon>
        <taxon>Bacillati</taxon>
        <taxon>Actinomycetota</taxon>
        <taxon>Actinomycetes</taxon>
        <taxon>Micrococcales</taxon>
        <taxon>Dermabacteraceae</taxon>
        <taxon>Brachybacterium</taxon>
    </lineage>
</organism>
<dbReference type="PANTHER" id="PTHR43158">
    <property type="entry name" value="SKFA PEPTIDE EXPORT ATP-BINDING PROTEIN SKFE"/>
    <property type="match status" value="1"/>
</dbReference>
<dbReference type="GO" id="GO:0005524">
    <property type="term" value="F:ATP binding"/>
    <property type="evidence" value="ECO:0007669"/>
    <property type="project" value="UniProtKB-KW"/>
</dbReference>
<evidence type="ECO:0000259" key="4">
    <source>
        <dbReference type="PROSITE" id="PS50893"/>
    </source>
</evidence>
<dbReference type="RefSeq" id="WP_376982481.1">
    <property type="nucleotide sequence ID" value="NZ_JBHLSV010000024.1"/>
</dbReference>
<dbReference type="PROSITE" id="PS50893">
    <property type="entry name" value="ABC_TRANSPORTER_2"/>
    <property type="match status" value="1"/>
</dbReference>
<feature type="domain" description="ABC transporter" evidence="4">
    <location>
        <begin position="32"/>
        <end position="271"/>
    </location>
</feature>
<evidence type="ECO:0000313" key="5">
    <source>
        <dbReference type="EMBL" id="MFC0675452.1"/>
    </source>
</evidence>
<keyword evidence="2 5" id="KW-0067">ATP-binding</keyword>
<dbReference type="InterPro" id="IPR027417">
    <property type="entry name" value="P-loop_NTPase"/>
</dbReference>
<dbReference type="InterPro" id="IPR003593">
    <property type="entry name" value="AAA+_ATPase"/>
</dbReference>
<keyword evidence="1" id="KW-0547">Nucleotide-binding</keyword>
<dbReference type="SMART" id="SM00382">
    <property type="entry name" value="AAA"/>
    <property type="match status" value="1"/>
</dbReference>
<comment type="caution">
    <text evidence="5">The sequence shown here is derived from an EMBL/GenBank/DDBJ whole genome shotgun (WGS) entry which is preliminary data.</text>
</comment>
<dbReference type="InterPro" id="IPR003439">
    <property type="entry name" value="ABC_transporter-like_ATP-bd"/>
</dbReference>
<keyword evidence="6" id="KW-1185">Reference proteome</keyword>
<name>A0ABV6REP1_9MICO</name>